<accession>Q0CUY9</accession>
<dbReference type="Gene3D" id="3.40.50.2300">
    <property type="match status" value="1"/>
</dbReference>
<dbReference type="Pfam" id="PF00072">
    <property type="entry name" value="Response_reg"/>
    <property type="match status" value="1"/>
</dbReference>
<feature type="compositionally biased region" description="Basic and acidic residues" evidence="10">
    <location>
        <begin position="455"/>
        <end position="467"/>
    </location>
</feature>
<dbReference type="RefSeq" id="XP_001211673.1">
    <property type="nucleotide sequence ID" value="XM_001211673.1"/>
</dbReference>
<evidence type="ECO:0000259" key="11">
    <source>
        <dbReference type="PROSITE" id="PS50109"/>
    </source>
</evidence>
<dbReference type="SUPFAM" id="SSF47384">
    <property type="entry name" value="Homodimeric domain of signal transducing histidine kinase"/>
    <property type="match status" value="1"/>
</dbReference>
<evidence type="ECO:0000313" key="16">
    <source>
        <dbReference type="Proteomes" id="UP000007963"/>
    </source>
</evidence>
<dbReference type="PROSITE" id="PS50109">
    <property type="entry name" value="HIS_KIN"/>
    <property type="match status" value="1"/>
</dbReference>
<dbReference type="PROSITE" id="PS50113">
    <property type="entry name" value="PAC"/>
    <property type="match status" value="1"/>
</dbReference>
<gene>
    <name evidence="15" type="ORF">ATEG_02495</name>
</gene>
<dbReference type="InterPro" id="IPR011006">
    <property type="entry name" value="CheY-like_superfamily"/>
</dbReference>
<name>Q0CUY9_ASPTN</name>
<dbReference type="OrthoDB" id="60033at2759"/>
<dbReference type="GO" id="GO:0005737">
    <property type="term" value="C:cytoplasm"/>
    <property type="evidence" value="ECO:0007669"/>
    <property type="project" value="UniProtKB-SubCell"/>
</dbReference>
<evidence type="ECO:0000256" key="1">
    <source>
        <dbReference type="ARBA" id="ARBA00000085"/>
    </source>
</evidence>
<dbReference type="InterPro" id="IPR004358">
    <property type="entry name" value="Sig_transdc_His_kin-like_C"/>
</dbReference>
<feature type="modified residue" description="4-aspartylphosphate" evidence="9">
    <location>
        <position position="638"/>
    </location>
</feature>
<evidence type="ECO:0000256" key="9">
    <source>
        <dbReference type="PROSITE-ProRule" id="PRU00169"/>
    </source>
</evidence>
<dbReference type="PRINTS" id="PR00344">
    <property type="entry name" value="BCTRLSENSOR"/>
</dbReference>
<dbReference type="Pfam" id="PF00512">
    <property type="entry name" value="HisKA"/>
    <property type="match status" value="1"/>
</dbReference>
<comment type="subcellular location">
    <subcellularLocation>
        <location evidence="2">Cytoplasm</location>
    </subcellularLocation>
</comment>
<dbReference type="InterPro" id="IPR000014">
    <property type="entry name" value="PAS"/>
</dbReference>
<keyword evidence="4" id="KW-0963">Cytoplasm</keyword>
<dbReference type="InterPro" id="IPR003594">
    <property type="entry name" value="HATPase_dom"/>
</dbReference>
<dbReference type="SUPFAM" id="SSF55874">
    <property type="entry name" value="ATPase domain of HSP90 chaperone/DNA topoisomerase II/histidine kinase"/>
    <property type="match status" value="1"/>
</dbReference>
<dbReference type="CDD" id="cd00082">
    <property type="entry name" value="HisKA"/>
    <property type="match status" value="1"/>
</dbReference>
<dbReference type="VEuPathDB" id="FungiDB:ATEG_02495"/>
<dbReference type="Proteomes" id="UP000007963">
    <property type="component" value="Unassembled WGS sequence"/>
</dbReference>
<feature type="region of interest" description="Disordered" evidence="10">
    <location>
        <begin position="450"/>
        <end position="469"/>
    </location>
</feature>
<dbReference type="SUPFAM" id="SSF52172">
    <property type="entry name" value="CheY-like"/>
    <property type="match status" value="1"/>
</dbReference>
<dbReference type="STRING" id="341663.Q0CUY9"/>
<dbReference type="PROSITE" id="PS50112">
    <property type="entry name" value="PAS"/>
    <property type="match status" value="1"/>
</dbReference>
<feature type="domain" description="PAC" evidence="14">
    <location>
        <begin position="244"/>
        <end position="295"/>
    </location>
</feature>
<evidence type="ECO:0000256" key="10">
    <source>
        <dbReference type="SAM" id="MobiDB-lite"/>
    </source>
</evidence>
<dbReference type="InterPro" id="IPR005467">
    <property type="entry name" value="His_kinase_dom"/>
</dbReference>
<evidence type="ECO:0000313" key="15">
    <source>
        <dbReference type="EMBL" id="EAU37457.1"/>
    </source>
</evidence>
<evidence type="ECO:0000259" key="12">
    <source>
        <dbReference type="PROSITE" id="PS50110"/>
    </source>
</evidence>
<dbReference type="FunFam" id="1.10.287.130:FF:000030">
    <property type="entry name" value="Putative histidine kinase 5"/>
    <property type="match status" value="1"/>
</dbReference>
<evidence type="ECO:0000259" key="13">
    <source>
        <dbReference type="PROSITE" id="PS50112"/>
    </source>
</evidence>
<dbReference type="PANTHER" id="PTHR45339">
    <property type="entry name" value="HYBRID SIGNAL TRANSDUCTION HISTIDINE KINASE J"/>
    <property type="match status" value="1"/>
</dbReference>
<dbReference type="Pfam" id="PF02518">
    <property type="entry name" value="HATPase_c"/>
    <property type="match status" value="1"/>
</dbReference>
<dbReference type="NCBIfam" id="TIGR00229">
    <property type="entry name" value="sensory_box"/>
    <property type="match status" value="1"/>
</dbReference>
<dbReference type="InterPro" id="IPR035965">
    <property type="entry name" value="PAS-like_dom_sf"/>
</dbReference>
<dbReference type="Pfam" id="PF13426">
    <property type="entry name" value="PAS_9"/>
    <property type="match status" value="1"/>
</dbReference>
<sequence length="735" mass="81123">MLGSNKEASAALVTTPPADEELNLKQLAREVDKLRSKNSYDPALSRIYRYTPIPTIVLDPSWCIVEVSNSHLAFSGQSRDGLLHACISDLPPHAIPVPDIATIYGALHAAVATKDIQTVEDIHCGEIGAFFRLRVIPIFDESELLYIILEANNITMDHLHAADHQHAYVNETYKILVDTVKDYAIFMLDTKGNIVTWNSGAAILKGYTAPEIIGRHFSVFYGPEDRRNGKPGRGLAVCLREGKMEDEGWRYRQDGSRFWANVMITPIYQFGRHVGFVKVTRDLTERKAAEARMIAAFEESSKMKTDFLANMSHEIRTPMNGMLLALTMLTGTELTDQQREYAAIMEDSTSILLQVINDVLDYSKLSSGSFSLNSDVVKAETIVDAVVRNCRSGLNPDVELTCSFQPGFPTNLQGDPLRFRQVLQNLLGNAVKFTEKGYIKLSLSYTAVEDDDTDTKDKTSDDSDNEKIPSAYRIRTEVTDSGVGVPDTAINTLFTPFTRFADASVRHYQGTGLGLSICKSLAELMDGTVGYQPNPEGPGSMFWFTATMSAIEPSASGKLERPNPRPPLSDGADLTAAIREIAPRKHILLVEDNLVNHMVMLKLLQSFGFERIDAAWDGAEAVRLIQQTPLSFNAVLMDINMPVMDGMEATSRIRRINADVPIIALTGNALKGDAELYLAKGMNDYIAKPGRELGLTLQLLDSHSSDLYAETARATSDSLVLRPQTCDNPACAPER</sequence>
<dbReference type="InterPro" id="IPR000700">
    <property type="entry name" value="PAS-assoc_C"/>
</dbReference>
<evidence type="ECO:0000256" key="3">
    <source>
        <dbReference type="ARBA" id="ARBA00012438"/>
    </source>
</evidence>
<evidence type="ECO:0000256" key="4">
    <source>
        <dbReference type="ARBA" id="ARBA00022490"/>
    </source>
</evidence>
<proteinExistence type="predicted"/>
<dbReference type="CDD" id="cd16922">
    <property type="entry name" value="HATPase_EvgS-ArcB-TorS-like"/>
    <property type="match status" value="1"/>
</dbReference>
<feature type="domain" description="PAS" evidence="13">
    <location>
        <begin position="169"/>
        <end position="226"/>
    </location>
</feature>
<dbReference type="InterPro" id="IPR001789">
    <property type="entry name" value="Sig_transdc_resp-reg_receiver"/>
</dbReference>
<dbReference type="SUPFAM" id="SSF55785">
    <property type="entry name" value="PYP-like sensor domain (PAS domain)"/>
    <property type="match status" value="2"/>
</dbReference>
<dbReference type="eggNOG" id="KOG0519">
    <property type="taxonomic scope" value="Eukaryota"/>
</dbReference>
<keyword evidence="6" id="KW-0808">Transferase</keyword>
<comment type="catalytic activity">
    <reaction evidence="1">
        <text>ATP + protein L-histidine = ADP + protein N-phospho-L-histidine.</text>
        <dbReference type="EC" id="2.7.13.3"/>
    </reaction>
</comment>
<dbReference type="AlphaFoldDB" id="Q0CUY9"/>
<dbReference type="InterPro" id="IPR036097">
    <property type="entry name" value="HisK_dim/P_sf"/>
</dbReference>
<feature type="domain" description="Response regulatory" evidence="12">
    <location>
        <begin position="586"/>
        <end position="703"/>
    </location>
</feature>
<evidence type="ECO:0000256" key="7">
    <source>
        <dbReference type="ARBA" id="ARBA00022777"/>
    </source>
</evidence>
<keyword evidence="7" id="KW-0418">Kinase</keyword>
<dbReference type="CDD" id="cd17546">
    <property type="entry name" value="REC_hyHK_CKI1_RcsC-like"/>
    <property type="match status" value="1"/>
</dbReference>
<dbReference type="PROSITE" id="PS50110">
    <property type="entry name" value="RESPONSE_REGULATORY"/>
    <property type="match status" value="1"/>
</dbReference>
<dbReference type="EC" id="2.7.13.3" evidence="3"/>
<evidence type="ECO:0000256" key="6">
    <source>
        <dbReference type="ARBA" id="ARBA00022679"/>
    </source>
</evidence>
<reference evidence="16" key="1">
    <citation type="submission" date="2005-09" db="EMBL/GenBank/DDBJ databases">
        <title>Annotation of the Aspergillus terreus NIH2624 genome.</title>
        <authorList>
            <person name="Birren B.W."/>
            <person name="Lander E.S."/>
            <person name="Galagan J.E."/>
            <person name="Nusbaum C."/>
            <person name="Devon K."/>
            <person name="Henn M."/>
            <person name="Ma L.-J."/>
            <person name="Jaffe D.B."/>
            <person name="Butler J."/>
            <person name="Alvarez P."/>
            <person name="Gnerre S."/>
            <person name="Grabherr M."/>
            <person name="Kleber M."/>
            <person name="Mauceli E.W."/>
            <person name="Brockman W."/>
            <person name="Rounsley S."/>
            <person name="Young S.K."/>
            <person name="LaButti K."/>
            <person name="Pushparaj V."/>
            <person name="DeCaprio D."/>
            <person name="Crawford M."/>
            <person name="Koehrsen M."/>
            <person name="Engels R."/>
            <person name="Montgomery P."/>
            <person name="Pearson M."/>
            <person name="Howarth C."/>
            <person name="Larson L."/>
            <person name="Luoma S."/>
            <person name="White J."/>
            <person name="Alvarado L."/>
            <person name="Kodira C.D."/>
            <person name="Zeng Q."/>
            <person name="Oleary S."/>
            <person name="Yandava C."/>
            <person name="Denning D.W."/>
            <person name="Nierman W.C."/>
            <person name="Milne T."/>
            <person name="Madden K."/>
        </authorList>
    </citation>
    <scope>NUCLEOTIDE SEQUENCE [LARGE SCALE GENOMIC DNA]</scope>
    <source>
        <strain evidence="16">NIH 2624 / FGSC A1156</strain>
    </source>
</reference>
<dbReference type="PANTHER" id="PTHR45339:SF1">
    <property type="entry name" value="HYBRID SIGNAL TRANSDUCTION HISTIDINE KINASE J"/>
    <property type="match status" value="1"/>
</dbReference>
<dbReference type="FunFam" id="3.30.450.20:FF:000136">
    <property type="entry name" value="Sensor histidine kinase/response regulator Fos-1"/>
    <property type="match status" value="1"/>
</dbReference>
<dbReference type="Gene3D" id="3.30.565.10">
    <property type="entry name" value="Histidine kinase-like ATPase, C-terminal domain"/>
    <property type="match status" value="1"/>
</dbReference>
<dbReference type="GeneID" id="4316480"/>
<dbReference type="InterPro" id="IPR003661">
    <property type="entry name" value="HisK_dim/P_dom"/>
</dbReference>
<dbReference type="SMART" id="SM00091">
    <property type="entry name" value="PAS"/>
    <property type="match status" value="2"/>
</dbReference>
<dbReference type="EMBL" id="CH476596">
    <property type="protein sequence ID" value="EAU37457.1"/>
    <property type="molecule type" value="Genomic_DNA"/>
</dbReference>
<organism evidence="15 16">
    <name type="scientific">Aspergillus terreus (strain NIH 2624 / FGSC A1156)</name>
    <dbReference type="NCBI Taxonomy" id="341663"/>
    <lineage>
        <taxon>Eukaryota</taxon>
        <taxon>Fungi</taxon>
        <taxon>Dikarya</taxon>
        <taxon>Ascomycota</taxon>
        <taxon>Pezizomycotina</taxon>
        <taxon>Eurotiomycetes</taxon>
        <taxon>Eurotiomycetidae</taxon>
        <taxon>Eurotiales</taxon>
        <taxon>Aspergillaceae</taxon>
        <taxon>Aspergillus</taxon>
        <taxon>Aspergillus subgen. Circumdati</taxon>
    </lineage>
</organism>
<dbReference type="OMA" id="VGFHANP"/>
<keyword evidence="8" id="KW-0902">Two-component regulatory system</keyword>
<feature type="domain" description="Histidine kinase" evidence="11">
    <location>
        <begin position="310"/>
        <end position="550"/>
    </location>
</feature>
<dbReference type="SMART" id="SM00387">
    <property type="entry name" value="HATPase_c"/>
    <property type="match status" value="1"/>
</dbReference>
<dbReference type="HOGENOM" id="CLU_000445_114_15_1"/>
<evidence type="ECO:0000256" key="2">
    <source>
        <dbReference type="ARBA" id="ARBA00004496"/>
    </source>
</evidence>
<dbReference type="GO" id="GO:0000155">
    <property type="term" value="F:phosphorelay sensor kinase activity"/>
    <property type="evidence" value="ECO:0007669"/>
    <property type="project" value="InterPro"/>
</dbReference>
<dbReference type="SMART" id="SM00448">
    <property type="entry name" value="REC"/>
    <property type="match status" value="1"/>
</dbReference>
<dbReference type="CDD" id="cd00130">
    <property type="entry name" value="PAS"/>
    <property type="match status" value="1"/>
</dbReference>
<dbReference type="Gene3D" id="1.10.287.130">
    <property type="match status" value="1"/>
</dbReference>
<evidence type="ECO:0000259" key="14">
    <source>
        <dbReference type="PROSITE" id="PS50113"/>
    </source>
</evidence>
<evidence type="ECO:0000256" key="5">
    <source>
        <dbReference type="ARBA" id="ARBA00022553"/>
    </source>
</evidence>
<evidence type="ECO:0000256" key="8">
    <source>
        <dbReference type="ARBA" id="ARBA00023012"/>
    </source>
</evidence>
<dbReference type="SMART" id="SM00388">
    <property type="entry name" value="HisKA"/>
    <property type="match status" value="1"/>
</dbReference>
<keyword evidence="5 9" id="KW-0597">Phosphoprotein</keyword>
<dbReference type="InterPro" id="IPR036890">
    <property type="entry name" value="HATPase_C_sf"/>
</dbReference>
<protein>
    <recommendedName>
        <fullName evidence="3">histidine kinase</fullName>
        <ecNumber evidence="3">2.7.13.3</ecNumber>
    </recommendedName>
</protein>
<dbReference type="Gene3D" id="3.30.450.20">
    <property type="entry name" value="PAS domain"/>
    <property type="match status" value="1"/>
</dbReference>